<proteinExistence type="predicted"/>
<sequence>MAAGRPSHYYSTLLAIGKKEGVEGEEKKKKGVRSTFWFPSI</sequence>
<reference evidence="1" key="2">
    <citation type="journal article" date="2015" name="Data Brief">
        <title>Shoot transcriptome of the giant reed, Arundo donax.</title>
        <authorList>
            <person name="Barrero R.A."/>
            <person name="Guerrero F.D."/>
            <person name="Moolhuijzen P."/>
            <person name="Goolsby J.A."/>
            <person name="Tidwell J."/>
            <person name="Bellgard S.E."/>
            <person name="Bellgard M.I."/>
        </authorList>
    </citation>
    <scope>NUCLEOTIDE SEQUENCE</scope>
    <source>
        <tissue evidence="1">Shoot tissue taken approximately 20 cm above the soil surface</tissue>
    </source>
</reference>
<dbReference type="EMBL" id="GBRH01250651">
    <property type="protein sequence ID" value="JAD47244.1"/>
    <property type="molecule type" value="Transcribed_RNA"/>
</dbReference>
<protein>
    <submittedName>
        <fullName evidence="1">Uncharacterized protein</fullName>
    </submittedName>
</protein>
<reference evidence="1" key="1">
    <citation type="submission" date="2014-09" db="EMBL/GenBank/DDBJ databases">
        <authorList>
            <person name="Magalhaes I.L.F."/>
            <person name="Oliveira U."/>
            <person name="Santos F.R."/>
            <person name="Vidigal T.H.D.A."/>
            <person name="Brescovit A.D."/>
            <person name="Santos A.J."/>
        </authorList>
    </citation>
    <scope>NUCLEOTIDE SEQUENCE</scope>
    <source>
        <tissue evidence="1">Shoot tissue taken approximately 20 cm above the soil surface</tissue>
    </source>
</reference>
<accession>A0A0A9A6D0</accession>
<dbReference type="AlphaFoldDB" id="A0A0A9A6D0"/>
<organism evidence="1">
    <name type="scientific">Arundo donax</name>
    <name type="common">Giant reed</name>
    <name type="synonym">Donax arundinaceus</name>
    <dbReference type="NCBI Taxonomy" id="35708"/>
    <lineage>
        <taxon>Eukaryota</taxon>
        <taxon>Viridiplantae</taxon>
        <taxon>Streptophyta</taxon>
        <taxon>Embryophyta</taxon>
        <taxon>Tracheophyta</taxon>
        <taxon>Spermatophyta</taxon>
        <taxon>Magnoliopsida</taxon>
        <taxon>Liliopsida</taxon>
        <taxon>Poales</taxon>
        <taxon>Poaceae</taxon>
        <taxon>PACMAD clade</taxon>
        <taxon>Arundinoideae</taxon>
        <taxon>Arundineae</taxon>
        <taxon>Arundo</taxon>
    </lineage>
</organism>
<evidence type="ECO:0000313" key="1">
    <source>
        <dbReference type="EMBL" id="JAD47244.1"/>
    </source>
</evidence>
<name>A0A0A9A6D0_ARUDO</name>